<dbReference type="EMBL" id="CP069023">
    <property type="protein sequence ID" value="QRC90950.1"/>
    <property type="molecule type" value="Genomic_DNA"/>
</dbReference>
<dbReference type="Proteomes" id="UP000663193">
    <property type="component" value="Chromosome 1"/>
</dbReference>
<evidence type="ECO:0000313" key="1">
    <source>
        <dbReference type="EMBL" id="QRC90950.1"/>
    </source>
</evidence>
<dbReference type="VEuPathDB" id="FungiDB:JI435_400780"/>
<sequence>MQGRWLVTILTPQFPATRTKESTPQASVLHLRGANPLFVPPVRSHDLLHQVKETDKSTWANCFEMTSDIAPEAQEVSGAHLAIWRLLSQLRRRGERLNDRLVNVREGETGSWNTEGKIE</sequence>
<keyword evidence="2" id="KW-1185">Reference proteome</keyword>
<organism evidence="1 2">
    <name type="scientific">Phaeosphaeria nodorum (strain SN15 / ATCC MYA-4574 / FGSC 10173)</name>
    <name type="common">Glume blotch fungus</name>
    <name type="synonym">Parastagonospora nodorum</name>
    <dbReference type="NCBI Taxonomy" id="321614"/>
    <lineage>
        <taxon>Eukaryota</taxon>
        <taxon>Fungi</taxon>
        <taxon>Dikarya</taxon>
        <taxon>Ascomycota</taxon>
        <taxon>Pezizomycotina</taxon>
        <taxon>Dothideomycetes</taxon>
        <taxon>Pleosporomycetidae</taxon>
        <taxon>Pleosporales</taxon>
        <taxon>Pleosporineae</taxon>
        <taxon>Phaeosphaeriaceae</taxon>
        <taxon>Parastagonospora</taxon>
    </lineage>
</organism>
<gene>
    <name evidence="1" type="ORF">JI435_400780</name>
</gene>
<protein>
    <submittedName>
        <fullName evidence="1">Uncharacterized protein</fullName>
    </submittedName>
</protein>
<reference evidence="2" key="1">
    <citation type="journal article" date="2021" name="BMC Genomics">
        <title>Chromosome-level genome assembly and manually-curated proteome of model necrotroph Parastagonospora nodorum Sn15 reveals a genome-wide trove of candidate effector homologs, and redundancy of virulence-related functions within an accessory chromosome.</title>
        <authorList>
            <person name="Bertazzoni S."/>
            <person name="Jones D.A.B."/>
            <person name="Phan H.T."/>
            <person name="Tan K.-C."/>
            <person name="Hane J.K."/>
        </authorList>
    </citation>
    <scope>NUCLEOTIDE SEQUENCE [LARGE SCALE GENOMIC DNA]</scope>
    <source>
        <strain evidence="2">SN15 / ATCC MYA-4574 / FGSC 10173)</strain>
    </source>
</reference>
<proteinExistence type="predicted"/>
<accession>A0A7U2ETR0</accession>
<evidence type="ECO:0000313" key="2">
    <source>
        <dbReference type="Proteomes" id="UP000663193"/>
    </source>
</evidence>
<name>A0A7U2ETR0_PHANO</name>
<dbReference type="AlphaFoldDB" id="A0A7U2ETR0"/>